<dbReference type="Pfam" id="PF24883">
    <property type="entry name" value="NPHP3_N"/>
    <property type="match status" value="1"/>
</dbReference>
<organism evidence="5 6">
    <name type="scientific">Colletotrichum siamense</name>
    <name type="common">Anthracnose fungus</name>
    <dbReference type="NCBI Taxonomy" id="690259"/>
    <lineage>
        <taxon>Eukaryota</taxon>
        <taxon>Fungi</taxon>
        <taxon>Dikarya</taxon>
        <taxon>Ascomycota</taxon>
        <taxon>Pezizomycotina</taxon>
        <taxon>Sordariomycetes</taxon>
        <taxon>Hypocreomycetidae</taxon>
        <taxon>Glomerellales</taxon>
        <taxon>Glomerellaceae</taxon>
        <taxon>Colletotrichum</taxon>
        <taxon>Colletotrichum gloeosporioides species complex</taxon>
    </lineage>
</organism>
<dbReference type="InterPro" id="IPR056693">
    <property type="entry name" value="DUF7791"/>
</dbReference>
<evidence type="ECO:0000313" key="6">
    <source>
        <dbReference type="Proteomes" id="UP000711996"/>
    </source>
</evidence>
<keyword evidence="1" id="KW-0677">Repeat</keyword>
<evidence type="ECO:0008006" key="7">
    <source>
        <dbReference type="Google" id="ProtNLM"/>
    </source>
</evidence>
<feature type="region of interest" description="Disordered" evidence="2">
    <location>
        <begin position="307"/>
        <end position="352"/>
    </location>
</feature>
<dbReference type="OrthoDB" id="5086500at2759"/>
<evidence type="ECO:0000256" key="2">
    <source>
        <dbReference type="SAM" id="MobiDB-lite"/>
    </source>
</evidence>
<sequence>MSGLEGLSLACNVMQLIDFSQQTVSICRSIYESGKFEPGLEAQASSLQDASSEVMTLLRSKKVATAKTMGAERRLLDLAPKCIQHANDLQEEIAYLTPRQPGKIQALVATSKAVWRKRRLERLKANLADGEKLMETLILVRIFARVERMCEDDPSSLARMDQRLTAFISRYSEDHAALRRILRDESEDIRGHIAEEASKTRDRVSQQVTASLNASERSIKQIVSKSSTAIQDNLIRELETINIAASSERDYQRLLESLKYTDMNERKNSIRTAHSQTFEWIFKDNPRRIDKYSVAGSQSDLIEVAGVDHNVKDNVEENGGGDEATNMGPEGGSQSSVEGRDRSSEASSNDSTQAPLWDSFVEWLRGNDRNLYWISGKPGSGKSTLMRFIETSENTLKIMAEKHSNPRVLSHFVWKPGRPMQKSLKGVVCSLLYQVLEADRRSCLHLLASFPQLCFKGSDTDWTYEELKSVLLSLLRNCSQKYLILLDGLDEMAFAVDSESILFHLFDELLTNQHLKLCVSSRPEPVFQRYLSKHPMLMMQDLNILDIRKYAEDTLRVLKVESTDLIDRLSWEVVLRSEGVFLWVVLVLASVKRGLCNGDTLDIIYSRIRSLPKDLKLLYLDMWSRSNGDSIYYKQEAILYFQLVMETNSYYKPSICSLLQLATSSNTTWLDKFESHSSLPSPQEVMVRCRGVFQRLSTRCLGLLHVQSMDLQELVDVQDGDPGFGSNTNVGFTHRTAIDFLTDDEDGRKLLEGHALKPEELFSKQVKTILLTACFFKPEYLMAMEQLNMPHDLFFSGQMFTRLLLHKEDSISTGTLHSLLSLVHRHADAIIRHPRKQFDDSQQQFLAMTTSFGFSDWATELLDSIEESGEEMQLFLLRAACAPFSIDFAYGDCFDFDEETHVPRRLEKNQSHGAEMGARQDLKRETLIREILSRCSKTIGQAEALLLQKSGPRQDTAFDGISNAWRCFLVHNLQGIADDHFFPIPDNMWAEKMQTLQSFLSTHVSTYIRRQKYIICVPFRITPTLQRRAVVSLRYPWELPQAECDIYLEVNDDFLLSAILDNMSKHGVLEFPLARTDLQPSVRVVMFRTRTHFAPVPTSSTTNRVRFFKRAFKRALNVGHCDSEALFKEIMFQVPEQDFAIYRRLVAQAEFLLDGVEDIVDGLKAAGYELSEVDTTYECFHEHILW</sequence>
<dbReference type="EMBL" id="QPMT01000041">
    <property type="protein sequence ID" value="KAF4851514.1"/>
    <property type="molecule type" value="Genomic_DNA"/>
</dbReference>
<evidence type="ECO:0000256" key="1">
    <source>
        <dbReference type="ARBA" id="ARBA00022737"/>
    </source>
</evidence>
<feature type="domain" description="Nephrocystin 3-like N-terminal" evidence="3">
    <location>
        <begin position="359"/>
        <end position="522"/>
    </location>
</feature>
<name>A0A9P5BTF0_COLSI</name>
<comment type="caution">
    <text evidence="5">The sequence shown here is derived from an EMBL/GenBank/DDBJ whole genome shotgun (WGS) entry which is preliminary data.</text>
</comment>
<dbReference type="Gene3D" id="3.40.50.300">
    <property type="entry name" value="P-loop containing nucleotide triphosphate hydrolases"/>
    <property type="match status" value="1"/>
</dbReference>
<dbReference type="Proteomes" id="UP000711996">
    <property type="component" value="Unassembled WGS sequence"/>
</dbReference>
<reference evidence="5" key="1">
    <citation type="submission" date="2019-06" db="EMBL/GenBank/DDBJ databases">
        <authorList>
            <person name="Gan P."/>
            <person name="Shirasu K."/>
        </authorList>
    </citation>
    <scope>NUCLEOTIDE SEQUENCE [LARGE SCALE GENOMIC DNA]</scope>
    <source>
        <strain evidence="5">CAD2</strain>
    </source>
</reference>
<dbReference type="SUPFAM" id="SSF52540">
    <property type="entry name" value="P-loop containing nucleoside triphosphate hydrolases"/>
    <property type="match status" value="1"/>
</dbReference>
<feature type="domain" description="DUF7791" evidence="4">
    <location>
        <begin position="633"/>
        <end position="752"/>
    </location>
</feature>
<evidence type="ECO:0000313" key="5">
    <source>
        <dbReference type="EMBL" id="KAF4851514.1"/>
    </source>
</evidence>
<dbReference type="InterPro" id="IPR056884">
    <property type="entry name" value="NPHP3-like_N"/>
</dbReference>
<evidence type="ECO:0000259" key="4">
    <source>
        <dbReference type="Pfam" id="PF25053"/>
    </source>
</evidence>
<evidence type="ECO:0000259" key="3">
    <source>
        <dbReference type="Pfam" id="PF24883"/>
    </source>
</evidence>
<proteinExistence type="predicted"/>
<gene>
    <name evidence="5" type="ORF">CGCSCA2_v010783</name>
</gene>
<dbReference type="InterPro" id="IPR027417">
    <property type="entry name" value="P-loop_NTPase"/>
</dbReference>
<protein>
    <recommendedName>
        <fullName evidence="7">NACHT domain-containing protein</fullName>
    </recommendedName>
</protein>
<dbReference type="PANTHER" id="PTHR10039:SF5">
    <property type="entry name" value="NACHT DOMAIN-CONTAINING PROTEIN"/>
    <property type="match status" value="1"/>
</dbReference>
<dbReference type="PANTHER" id="PTHR10039">
    <property type="entry name" value="AMELOGENIN"/>
    <property type="match status" value="1"/>
</dbReference>
<dbReference type="AlphaFoldDB" id="A0A9P5BTF0"/>
<keyword evidence="6" id="KW-1185">Reference proteome</keyword>
<dbReference type="Pfam" id="PF25053">
    <property type="entry name" value="DUF7791"/>
    <property type="match status" value="1"/>
</dbReference>
<accession>A0A9P5BTF0</accession>